<dbReference type="InterPro" id="IPR008266">
    <property type="entry name" value="Tyr_kinase_AS"/>
</dbReference>
<dbReference type="EMBL" id="JAQNDN010000001">
    <property type="protein sequence ID" value="MDC0667086.1"/>
    <property type="molecule type" value="Genomic_DNA"/>
</dbReference>
<keyword evidence="1" id="KW-0808">Transferase</keyword>
<dbReference type="InterPro" id="IPR011009">
    <property type="entry name" value="Kinase-like_dom_sf"/>
</dbReference>
<protein>
    <submittedName>
        <fullName evidence="6">Protein kinase</fullName>
    </submittedName>
</protein>
<keyword evidence="2" id="KW-0547">Nucleotide-binding</keyword>
<sequence>MKDRYLVLDELAHGGMGTVYLAKDRTMRSLVAIKMIHSTDPEVIRRFAAEKEVLGNVHHSNLIHASDFGTTNGGQPFMVLEYIPGQTLETRRLGSGGRLPWQEVVEVGIQLARALEALHAAGVIHRDVKPANAMVAESKSGEITVKLLDLGVAFLGERFLDAQDKRFTPEQPRFHTQLGAAVGTAGFLPAEVGYLPAHERLDVYGLAATLFYLCAGELPRQRQFGGITLLEVASDCGAPEALSLLLEKALAIDPIDRTSSVSVLKRGLEALLRTWHDPDNGPKYLFGGRFDLLGLLGAGATTECHRAAHRHMRRLVALKLMRSNPTECDDAGEENRRLRFRQGAMILAALDHPNIPQLYDYGVADGDHYAVVQLCDGKIATEYTWVTHHLRVDEAIRVGLQLADALAAIHSAGVIYRDLRPGNVIVRRGDGAIKSWLVDFDESVALPEFFALQDKTICDASRGSQGSKAEGSLE</sequence>
<evidence type="ECO:0000259" key="5">
    <source>
        <dbReference type="PROSITE" id="PS50011"/>
    </source>
</evidence>
<dbReference type="PANTHER" id="PTHR43289">
    <property type="entry name" value="MITOGEN-ACTIVATED PROTEIN KINASE KINASE KINASE 20-RELATED"/>
    <property type="match status" value="1"/>
</dbReference>
<gene>
    <name evidence="6" type="ORF">POL58_05025</name>
</gene>
<evidence type="ECO:0000256" key="2">
    <source>
        <dbReference type="ARBA" id="ARBA00022741"/>
    </source>
</evidence>
<accession>A0ABT5B1Z1</accession>
<comment type="caution">
    <text evidence="6">The sequence shown here is derived from an EMBL/GenBank/DDBJ whole genome shotgun (WGS) entry which is preliminary data.</text>
</comment>
<evidence type="ECO:0000313" key="6">
    <source>
        <dbReference type="EMBL" id="MDC0667086.1"/>
    </source>
</evidence>
<dbReference type="Proteomes" id="UP001217838">
    <property type="component" value="Unassembled WGS sequence"/>
</dbReference>
<dbReference type="PROSITE" id="PS50011">
    <property type="entry name" value="PROTEIN_KINASE_DOM"/>
    <property type="match status" value="2"/>
</dbReference>
<keyword evidence="4" id="KW-0067">ATP-binding</keyword>
<dbReference type="GO" id="GO:0016301">
    <property type="term" value="F:kinase activity"/>
    <property type="evidence" value="ECO:0007669"/>
    <property type="project" value="UniProtKB-KW"/>
</dbReference>
<dbReference type="PROSITE" id="PS00109">
    <property type="entry name" value="PROTEIN_KINASE_TYR"/>
    <property type="match status" value="1"/>
</dbReference>
<name>A0ABT5B1Z1_9BACT</name>
<dbReference type="Pfam" id="PF00069">
    <property type="entry name" value="Pkinase"/>
    <property type="match status" value="2"/>
</dbReference>
<evidence type="ECO:0000256" key="1">
    <source>
        <dbReference type="ARBA" id="ARBA00022679"/>
    </source>
</evidence>
<dbReference type="InterPro" id="IPR000719">
    <property type="entry name" value="Prot_kinase_dom"/>
</dbReference>
<dbReference type="Gene3D" id="3.30.200.20">
    <property type="entry name" value="Phosphorylase Kinase, domain 1"/>
    <property type="match status" value="2"/>
</dbReference>
<dbReference type="SMART" id="SM00220">
    <property type="entry name" value="S_TKc"/>
    <property type="match status" value="1"/>
</dbReference>
<dbReference type="PANTHER" id="PTHR43289:SF34">
    <property type="entry name" value="SERINE_THREONINE-PROTEIN KINASE YBDM-RELATED"/>
    <property type="match status" value="1"/>
</dbReference>
<feature type="domain" description="Protein kinase" evidence="5">
    <location>
        <begin position="5"/>
        <end position="272"/>
    </location>
</feature>
<keyword evidence="3 6" id="KW-0418">Kinase</keyword>
<dbReference type="SUPFAM" id="SSF56112">
    <property type="entry name" value="Protein kinase-like (PK-like)"/>
    <property type="match status" value="2"/>
</dbReference>
<keyword evidence="7" id="KW-1185">Reference proteome</keyword>
<dbReference type="Gene3D" id="1.10.510.10">
    <property type="entry name" value="Transferase(Phosphotransferase) domain 1"/>
    <property type="match status" value="2"/>
</dbReference>
<evidence type="ECO:0000256" key="3">
    <source>
        <dbReference type="ARBA" id="ARBA00022777"/>
    </source>
</evidence>
<feature type="domain" description="Protein kinase" evidence="5">
    <location>
        <begin position="290"/>
        <end position="474"/>
    </location>
</feature>
<proteinExistence type="predicted"/>
<evidence type="ECO:0000256" key="4">
    <source>
        <dbReference type="ARBA" id="ARBA00022840"/>
    </source>
</evidence>
<evidence type="ECO:0000313" key="7">
    <source>
        <dbReference type="Proteomes" id="UP001217838"/>
    </source>
</evidence>
<dbReference type="CDD" id="cd14014">
    <property type="entry name" value="STKc_PknB_like"/>
    <property type="match status" value="1"/>
</dbReference>
<reference evidence="6 7" key="1">
    <citation type="submission" date="2022-11" db="EMBL/GenBank/DDBJ databases">
        <title>Minimal conservation of predation-associated metabolite biosynthetic gene clusters underscores biosynthetic potential of Myxococcota including descriptions for ten novel species: Archangium lansinium sp. nov., Myxococcus landrumus sp. nov., Nannocystis bai.</title>
        <authorList>
            <person name="Ahearne A."/>
            <person name="Stevens C."/>
            <person name="Dowd S."/>
        </authorList>
    </citation>
    <scope>NUCLEOTIDE SEQUENCE [LARGE SCALE GENOMIC DNA]</scope>
    <source>
        <strain evidence="6 7">NCELM</strain>
    </source>
</reference>
<organism evidence="6 7">
    <name type="scientific">Nannocystis radixulma</name>
    <dbReference type="NCBI Taxonomy" id="2995305"/>
    <lineage>
        <taxon>Bacteria</taxon>
        <taxon>Pseudomonadati</taxon>
        <taxon>Myxococcota</taxon>
        <taxon>Polyangia</taxon>
        <taxon>Nannocystales</taxon>
        <taxon>Nannocystaceae</taxon>
        <taxon>Nannocystis</taxon>
    </lineage>
</organism>